<dbReference type="Gene3D" id="3.30.70.270">
    <property type="match status" value="2"/>
</dbReference>
<evidence type="ECO:0000313" key="4">
    <source>
        <dbReference type="EMBL" id="PFX14103.1"/>
    </source>
</evidence>
<dbReference type="AlphaFoldDB" id="A0A2B4RBB5"/>
<feature type="domain" description="Reverse transcriptase/retrotransposon-derived protein RNase H-like" evidence="3">
    <location>
        <begin position="415"/>
        <end position="472"/>
    </location>
</feature>
<dbReference type="InterPro" id="IPR050951">
    <property type="entry name" value="Retrovirus_Pol_polyprotein"/>
</dbReference>
<dbReference type="Proteomes" id="UP000225706">
    <property type="component" value="Unassembled WGS sequence"/>
</dbReference>
<dbReference type="GO" id="GO:0003824">
    <property type="term" value="F:catalytic activity"/>
    <property type="evidence" value="ECO:0007669"/>
    <property type="project" value="UniProtKB-KW"/>
</dbReference>
<feature type="compositionally biased region" description="Basic and acidic residues" evidence="2">
    <location>
        <begin position="1"/>
        <end position="16"/>
    </location>
</feature>
<dbReference type="InterPro" id="IPR043502">
    <property type="entry name" value="DNA/RNA_pol_sf"/>
</dbReference>
<keyword evidence="5" id="KW-1185">Reference proteome</keyword>
<dbReference type="EMBL" id="LSMT01000839">
    <property type="protein sequence ID" value="PFX14103.1"/>
    <property type="molecule type" value="Genomic_DNA"/>
</dbReference>
<proteinExistence type="predicted"/>
<evidence type="ECO:0000256" key="1">
    <source>
        <dbReference type="ARBA" id="ARBA00023268"/>
    </source>
</evidence>
<sequence>MEDRNRDPNNIKEGDIKQNQMKGEMRNPVTTVEKAEITNQQKQRQQQRVKKTTDSSEDSDDGFLQQTARHPNYEAKKVRSSNKTNTVRLRIADLDADLDPDSGASINIMDEYQFRALKHRSQEIQGLSPSNAKLKTLQSSLEVKGMLKIDPEGTLKERNNLRIKKVQTSSQIEALLAEYSDAFHGIGCFKEKETGEKMQVKLEMEPQAKPVAQKPRNVPYHLQQPLKQWIDEGVEKEIFEKVPPGEAITWCSPLVVQPKPKFAETNKNELESHMIRASIDMRIPNESMKMRAGTKDLGFHLPPIRLQSGRNAEEHQQVLRTVLQRARHHGVTFNEDKCEFEKEEIEFFGHIFTKDGLKPSPEKVKAIKECKAPQSKEEVRSFLGMAGYLDNFIPNYASIAAPLHRLTRKETKFHWGKEEHEAFQKIRENLSDEKTMAYFDLGKQIILRTEASYNEGLSAALLQKTENGMQPVH</sequence>
<dbReference type="Pfam" id="PF17919">
    <property type="entry name" value="RT_RNaseH_2"/>
    <property type="match status" value="1"/>
</dbReference>
<evidence type="ECO:0000259" key="3">
    <source>
        <dbReference type="Pfam" id="PF17919"/>
    </source>
</evidence>
<evidence type="ECO:0000256" key="2">
    <source>
        <dbReference type="SAM" id="MobiDB-lite"/>
    </source>
</evidence>
<keyword evidence="1" id="KW-0511">Multifunctional enzyme</keyword>
<reference evidence="5" key="1">
    <citation type="journal article" date="2017" name="bioRxiv">
        <title>Comparative analysis of the genomes of Stylophora pistillata and Acropora digitifera provides evidence for extensive differences between species of corals.</title>
        <authorList>
            <person name="Voolstra C.R."/>
            <person name="Li Y."/>
            <person name="Liew Y.J."/>
            <person name="Baumgarten S."/>
            <person name="Zoccola D."/>
            <person name="Flot J.-F."/>
            <person name="Tambutte S."/>
            <person name="Allemand D."/>
            <person name="Aranda M."/>
        </authorList>
    </citation>
    <scope>NUCLEOTIDE SEQUENCE [LARGE SCALE GENOMIC DNA]</scope>
</reference>
<dbReference type="PANTHER" id="PTHR37984">
    <property type="entry name" value="PROTEIN CBG26694"/>
    <property type="match status" value="1"/>
</dbReference>
<dbReference type="InterPro" id="IPR041577">
    <property type="entry name" value="RT_RNaseH_2"/>
</dbReference>
<protein>
    <submittedName>
        <fullName evidence="4">Retrovirus-related Pol polyprotein</fullName>
    </submittedName>
</protein>
<evidence type="ECO:0000313" key="5">
    <source>
        <dbReference type="Proteomes" id="UP000225706"/>
    </source>
</evidence>
<organism evidence="4 5">
    <name type="scientific">Stylophora pistillata</name>
    <name type="common">Smooth cauliflower coral</name>
    <dbReference type="NCBI Taxonomy" id="50429"/>
    <lineage>
        <taxon>Eukaryota</taxon>
        <taxon>Metazoa</taxon>
        <taxon>Cnidaria</taxon>
        <taxon>Anthozoa</taxon>
        <taxon>Hexacorallia</taxon>
        <taxon>Scleractinia</taxon>
        <taxon>Astrocoeniina</taxon>
        <taxon>Pocilloporidae</taxon>
        <taxon>Stylophora</taxon>
    </lineage>
</organism>
<dbReference type="SUPFAM" id="SSF56672">
    <property type="entry name" value="DNA/RNA polymerases"/>
    <property type="match status" value="1"/>
</dbReference>
<dbReference type="InterPro" id="IPR043128">
    <property type="entry name" value="Rev_trsase/Diguanyl_cyclase"/>
</dbReference>
<dbReference type="PANTHER" id="PTHR37984:SF5">
    <property type="entry name" value="PROTEIN NYNRIN-LIKE"/>
    <property type="match status" value="1"/>
</dbReference>
<dbReference type="STRING" id="50429.A0A2B4RBB5"/>
<gene>
    <name evidence="4" type="primary">pol</name>
    <name evidence="4" type="ORF">AWC38_SpisGene21767</name>
</gene>
<feature type="region of interest" description="Disordered" evidence="2">
    <location>
        <begin position="1"/>
        <end position="82"/>
    </location>
</feature>
<accession>A0A2B4RBB5</accession>
<comment type="caution">
    <text evidence="4">The sequence shown here is derived from an EMBL/GenBank/DDBJ whole genome shotgun (WGS) entry which is preliminary data.</text>
</comment>
<dbReference type="FunFam" id="3.30.70.270:FF:000023">
    <property type="entry name" value="Pol"/>
    <property type="match status" value="1"/>
</dbReference>
<name>A0A2B4RBB5_STYPI</name>